<reference evidence="11 12" key="1">
    <citation type="submission" date="2024-04" db="EMBL/GenBank/DDBJ databases">
        <authorList>
            <person name="Waldvogel A.-M."/>
            <person name="Schoenle A."/>
        </authorList>
    </citation>
    <scope>NUCLEOTIDE SEQUENCE [LARGE SCALE GENOMIC DNA]</scope>
</reference>
<dbReference type="SMART" id="SM00112">
    <property type="entry name" value="CA"/>
    <property type="match status" value="5"/>
</dbReference>
<evidence type="ECO:0000313" key="12">
    <source>
        <dbReference type="Proteomes" id="UP001497482"/>
    </source>
</evidence>
<dbReference type="GO" id="GO:0034332">
    <property type="term" value="P:adherens junction organization"/>
    <property type="evidence" value="ECO:0007669"/>
    <property type="project" value="TreeGrafter"/>
</dbReference>
<dbReference type="InterPro" id="IPR020894">
    <property type="entry name" value="Cadherin_CS"/>
</dbReference>
<evidence type="ECO:0000256" key="7">
    <source>
        <dbReference type="ARBA" id="ARBA00023136"/>
    </source>
</evidence>
<organism evidence="11 12">
    <name type="scientific">Knipowitschia caucasica</name>
    <name type="common">Caucasian dwarf goby</name>
    <name type="synonym">Pomatoschistus caucasicus</name>
    <dbReference type="NCBI Taxonomy" id="637954"/>
    <lineage>
        <taxon>Eukaryota</taxon>
        <taxon>Metazoa</taxon>
        <taxon>Chordata</taxon>
        <taxon>Craniata</taxon>
        <taxon>Vertebrata</taxon>
        <taxon>Euteleostomi</taxon>
        <taxon>Actinopterygii</taxon>
        <taxon>Neopterygii</taxon>
        <taxon>Teleostei</taxon>
        <taxon>Neoteleostei</taxon>
        <taxon>Acanthomorphata</taxon>
        <taxon>Gobiaria</taxon>
        <taxon>Gobiiformes</taxon>
        <taxon>Gobioidei</taxon>
        <taxon>Gobiidae</taxon>
        <taxon>Gobiinae</taxon>
        <taxon>Knipowitschia</taxon>
    </lineage>
</organism>
<dbReference type="GO" id="GO:0016477">
    <property type="term" value="P:cell migration"/>
    <property type="evidence" value="ECO:0007669"/>
    <property type="project" value="TreeGrafter"/>
</dbReference>
<dbReference type="PROSITE" id="PS51421">
    <property type="entry name" value="RAS"/>
    <property type="match status" value="1"/>
</dbReference>
<dbReference type="Pfam" id="PF00028">
    <property type="entry name" value="Cadherin"/>
    <property type="match status" value="3"/>
</dbReference>
<dbReference type="GO" id="GO:0000902">
    <property type="term" value="P:cell morphogenesis"/>
    <property type="evidence" value="ECO:0007669"/>
    <property type="project" value="TreeGrafter"/>
</dbReference>
<evidence type="ECO:0000256" key="2">
    <source>
        <dbReference type="ARBA" id="ARBA00008846"/>
    </source>
</evidence>
<keyword evidence="3" id="KW-0597">Phosphoprotein</keyword>
<dbReference type="PRINTS" id="PR00449">
    <property type="entry name" value="RASTRNSFRMNG"/>
</dbReference>
<evidence type="ECO:0000313" key="11">
    <source>
        <dbReference type="EMBL" id="CAL1603725.1"/>
    </source>
</evidence>
<evidence type="ECO:0000256" key="6">
    <source>
        <dbReference type="ARBA" id="ARBA00022837"/>
    </source>
</evidence>
<keyword evidence="4" id="KW-0677">Repeat</keyword>
<dbReference type="EMBL" id="OZ035826">
    <property type="protein sequence ID" value="CAL1603725.1"/>
    <property type="molecule type" value="Genomic_DNA"/>
</dbReference>
<keyword evidence="9" id="KW-1133">Transmembrane helix</keyword>
<evidence type="ECO:0000256" key="1">
    <source>
        <dbReference type="ARBA" id="ARBA00004370"/>
    </source>
</evidence>
<dbReference type="GO" id="GO:0007156">
    <property type="term" value="P:homophilic cell adhesion via plasma membrane adhesion molecules"/>
    <property type="evidence" value="ECO:0007669"/>
    <property type="project" value="InterPro"/>
</dbReference>
<dbReference type="InterPro" id="IPR015919">
    <property type="entry name" value="Cadherin-like_sf"/>
</dbReference>
<evidence type="ECO:0000256" key="8">
    <source>
        <dbReference type="PROSITE-ProRule" id="PRU00043"/>
    </source>
</evidence>
<dbReference type="FunFam" id="2.60.40.60:FF:000418">
    <property type="entry name" value="Cadherin 16, KSP-cadherin"/>
    <property type="match status" value="1"/>
</dbReference>
<dbReference type="FunFam" id="2.60.40.60:FF:000242">
    <property type="entry name" value="Cadherin 16, KSP-cadherin"/>
    <property type="match status" value="1"/>
</dbReference>
<dbReference type="FunFam" id="3.40.50.300:FF:000311">
    <property type="entry name" value="GTP-binding protein RAD"/>
    <property type="match status" value="1"/>
</dbReference>
<dbReference type="PRINTS" id="PR00205">
    <property type="entry name" value="CADHERIN"/>
</dbReference>
<dbReference type="InterPro" id="IPR001806">
    <property type="entry name" value="Small_GTPase"/>
</dbReference>
<dbReference type="SMART" id="SM00175">
    <property type="entry name" value="RAB"/>
    <property type="match status" value="1"/>
</dbReference>
<keyword evidence="6 8" id="KW-0106">Calcium</keyword>
<dbReference type="GO" id="GO:0005509">
    <property type="term" value="F:calcium ion binding"/>
    <property type="evidence" value="ECO:0007669"/>
    <property type="project" value="UniProtKB-UniRule"/>
</dbReference>
<protein>
    <recommendedName>
        <fullName evidence="10">Cadherin domain-containing protein</fullName>
    </recommendedName>
</protein>
<feature type="domain" description="Cadherin" evidence="10">
    <location>
        <begin position="447"/>
        <end position="514"/>
    </location>
</feature>
<dbReference type="GO" id="GO:0016339">
    <property type="term" value="P:calcium-dependent cell-cell adhesion via plasma membrane cell adhesion molecules"/>
    <property type="evidence" value="ECO:0007669"/>
    <property type="project" value="TreeGrafter"/>
</dbReference>
<dbReference type="SMART" id="SM00173">
    <property type="entry name" value="RAS"/>
    <property type="match status" value="1"/>
</dbReference>
<dbReference type="Proteomes" id="UP001497482">
    <property type="component" value="Chromosome 4"/>
</dbReference>
<dbReference type="InterPro" id="IPR039808">
    <property type="entry name" value="Cadherin"/>
</dbReference>
<dbReference type="InterPro" id="IPR027417">
    <property type="entry name" value="P-loop_NTPase"/>
</dbReference>
<dbReference type="GO" id="GO:0007043">
    <property type="term" value="P:cell-cell junction assembly"/>
    <property type="evidence" value="ECO:0007669"/>
    <property type="project" value="TreeGrafter"/>
</dbReference>
<accession>A0AAV2LMZ1</accession>
<feature type="domain" description="Cadherin" evidence="10">
    <location>
        <begin position="304"/>
        <end position="420"/>
    </location>
</feature>
<dbReference type="CDD" id="cd11304">
    <property type="entry name" value="Cadherin_repeat"/>
    <property type="match status" value="5"/>
</dbReference>
<dbReference type="AlphaFoldDB" id="A0AAV2LMZ1"/>
<name>A0AAV2LMZ1_KNICA</name>
<feature type="transmembrane region" description="Helical" evidence="9">
    <location>
        <begin position="896"/>
        <end position="918"/>
    </location>
</feature>
<feature type="domain" description="Cadherin" evidence="10">
    <location>
        <begin position="632"/>
        <end position="738"/>
    </location>
</feature>
<dbReference type="GO" id="GO:0005912">
    <property type="term" value="C:adherens junction"/>
    <property type="evidence" value="ECO:0007669"/>
    <property type="project" value="TreeGrafter"/>
</dbReference>
<dbReference type="GO" id="GO:0005525">
    <property type="term" value="F:GTP binding"/>
    <property type="evidence" value="ECO:0007669"/>
    <property type="project" value="InterPro"/>
</dbReference>
<dbReference type="Pfam" id="PF00071">
    <property type="entry name" value="Ras"/>
    <property type="match status" value="1"/>
</dbReference>
<feature type="domain" description="Cadherin" evidence="10">
    <location>
        <begin position="515"/>
        <end position="622"/>
    </location>
</feature>
<dbReference type="GO" id="GO:0016342">
    <property type="term" value="C:catenin complex"/>
    <property type="evidence" value="ECO:0007669"/>
    <property type="project" value="TreeGrafter"/>
</dbReference>
<dbReference type="PROSITE" id="PS51419">
    <property type="entry name" value="RAB"/>
    <property type="match status" value="1"/>
</dbReference>
<dbReference type="FunFam" id="2.60.40.60:FF:000355">
    <property type="entry name" value="Cadherin 16, KSP-cadherin"/>
    <property type="match status" value="1"/>
</dbReference>
<evidence type="ECO:0000256" key="4">
    <source>
        <dbReference type="ARBA" id="ARBA00022737"/>
    </source>
</evidence>
<keyword evidence="5" id="KW-0547">Nucleotide-binding</keyword>
<comment type="similarity">
    <text evidence="2">Belongs to the small GTPase superfamily. RGK family.</text>
</comment>
<evidence type="ECO:0000256" key="9">
    <source>
        <dbReference type="SAM" id="Phobius"/>
    </source>
</evidence>
<evidence type="ECO:0000256" key="5">
    <source>
        <dbReference type="ARBA" id="ARBA00022741"/>
    </source>
</evidence>
<feature type="domain" description="Cadherin" evidence="10">
    <location>
        <begin position="739"/>
        <end position="893"/>
    </location>
</feature>
<keyword evidence="12" id="KW-1185">Reference proteome</keyword>
<comment type="subcellular location">
    <subcellularLocation>
        <location evidence="1">Membrane</location>
    </subcellularLocation>
</comment>
<dbReference type="PROSITE" id="PS00232">
    <property type="entry name" value="CADHERIN_1"/>
    <property type="match status" value="1"/>
</dbReference>
<dbReference type="GO" id="GO:0045296">
    <property type="term" value="F:cadherin binding"/>
    <property type="evidence" value="ECO:0007669"/>
    <property type="project" value="TreeGrafter"/>
</dbReference>
<dbReference type="PANTHER" id="PTHR24027">
    <property type="entry name" value="CADHERIN-23"/>
    <property type="match status" value="1"/>
</dbReference>
<dbReference type="SMART" id="SM00174">
    <property type="entry name" value="RHO"/>
    <property type="match status" value="1"/>
</dbReference>
<dbReference type="CDD" id="cd04148">
    <property type="entry name" value="RGK"/>
    <property type="match status" value="1"/>
</dbReference>
<keyword evidence="7 9" id="KW-0472">Membrane</keyword>
<keyword evidence="9" id="KW-0812">Transmembrane</keyword>
<dbReference type="SUPFAM" id="SSF52540">
    <property type="entry name" value="P-loop containing nucleoside triphosphate hydrolases"/>
    <property type="match status" value="1"/>
</dbReference>
<dbReference type="PROSITE" id="PS50268">
    <property type="entry name" value="CADHERIN_2"/>
    <property type="match status" value="5"/>
</dbReference>
<sequence length="940" mass="104519">MPVDDRDLRASMTQTGQTDELSNLLRCTSYSPGEQHRGSCASDSSDSVISTGSEADAQLYKVVLLGEHGVGKSSLARVFGGVEDGSHDCDEAGNTYDRSIFVDEEEASILLYDVWEQDNSQWMKEQCMKMGDAYIIVYSVTDKSSFEKASELRIQLRRARQSENIPIILVGNKSDLVRSREVSVDEGSACAVVFDCKFIETSASLHHNVQALFEGIVRQIRLRKDSKEENARRMANCRRRESISKKAKRFLGRMVARKNKKMAFRQKSKSCHDLTVSFRTSVQRQSFTVEIFVIDKNDNVPTFIQESMRGSVQLGLLKGIPFMQVEALDRDDRNTPHSELRFSLLEQTPRIPYSHMFSIDPLSGEVSLTEEGASTLDPEMCGRYKLSVMVKDMAGKSNAFFTTGIVILEVTGNSWASPDPVRLQENLPGPYPIAIAQVKWTGSQAEYSLEGEFPEMLFTISREGVIYLNAPLDRETQDQFLISIVVERPDGREIAKPVELRVMVGDANDNRPTFPQAQYHTVVKELAARGTEILTVQAADNDDPKTDNVRIFYRLVGQIPESPRALFRVDRDSGVISVQADSMEGTAPQYTLTITAEDAKGLNSSCTVVVTVQDENNNPPVFSQHEYGPYHIPEDAPVGTTVTAIVAGDGDVRGGDSWQVNYRMESGNEEEAFSLVTDRQTNEVSLVLSKVLDFERESEYILVLSAQNPVALVRGRYGPLSTATVSIYVDDVNEGPILSQSHYEVTVREGEEPGRVIATIRGYDPDSHPISPVLVGDYSWKYLCTPRWEDQALVLASRDSDGPQHGGRLNFSLRSDATVRRNWKLTPINDTHTNLSLNIPYLPPEVYTVPFTISDSSSPPRSTFINLPVTVCPCNIRGNCKIAAKKLQGMPTVQSAVGILLGTFTVIGIILAVIFVRLSYQNPKEENKSNQELVPLKISI</sequence>
<dbReference type="FunFam" id="2.60.40.60:FF:000253">
    <property type="entry name" value="Cadherin 16, KSP-cadherin"/>
    <property type="match status" value="1"/>
</dbReference>
<gene>
    <name evidence="11" type="ORF">KC01_LOCUS31363</name>
</gene>
<evidence type="ECO:0000259" key="10">
    <source>
        <dbReference type="PROSITE" id="PS50268"/>
    </source>
</evidence>
<dbReference type="PANTHER" id="PTHR24027:SF424">
    <property type="entry name" value="CADHERIN-16 ISOFORM X3"/>
    <property type="match status" value="1"/>
</dbReference>
<dbReference type="GO" id="GO:0003924">
    <property type="term" value="F:GTPase activity"/>
    <property type="evidence" value="ECO:0007669"/>
    <property type="project" value="InterPro"/>
</dbReference>
<evidence type="ECO:0000256" key="3">
    <source>
        <dbReference type="ARBA" id="ARBA00022553"/>
    </source>
</evidence>
<dbReference type="GO" id="GO:0044331">
    <property type="term" value="P:cell-cell adhesion mediated by cadherin"/>
    <property type="evidence" value="ECO:0007669"/>
    <property type="project" value="TreeGrafter"/>
</dbReference>
<dbReference type="GO" id="GO:0008013">
    <property type="term" value="F:beta-catenin binding"/>
    <property type="evidence" value="ECO:0007669"/>
    <property type="project" value="TreeGrafter"/>
</dbReference>
<dbReference type="Gene3D" id="2.60.40.60">
    <property type="entry name" value="Cadherins"/>
    <property type="match status" value="5"/>
</dbReference>
<dbReference type="Gene3D" id="3.40.50.300">
    <property type="entry name" value="P-loop containing nucleotide triphosphate hydrolases"/>
    <property type="match status" value="1"/>
</dbReference>
<dbReference type="InterPro" id="IPR002126">
    <property type="entry name" value="Cadherin-like_dom"/>
</dbReference>
<proteinExistence type="inferred from homology"/>
<dbReference type="SUPFAM" id="SSF49313">
    <property type="entry name" value="Cadherin-like"/>
    <property type="match status" value="5"/>
</dbReference>